<dbReference type="InterPro" id="IPR011333">
    <property type="entry name" value="SKP1/BTB/POZ_sf"/>
</dbReference>
<evidence type="ECO:0000256" key="1">
    <source>
        <dbReference type="ARBA" id="ARBA00022441"/>
    </source>
</evidence>
<dbReference type="Pfam" id="PF01344">
    <property type="entry name" value="Kelch_1"/>
    <property type="match status" value="1"/>
</dbReference>
<sequence>MARRGSEMTPDQGRYMLYNPEYGGEILSRLNSFRSESIFTDTILCVEHEEFPCHRNVLAVSSAYFQAMFTSDLKESREVRISFSDVSAWTLKRIIDYAYSGQLEITLDNAQEMLTAGNHFEYPRIVEACADFLRGQLHPSNCLEMENFAALHDCTKLQQSCNSFILENFSSVVEYDEFLELPIERLKHFIGSDLIDVRNEEIVYEAVMRWVKFDVDDRRQYLPELMEKVRLGVLDMHSLSLIERDPLVASSPECYSLVTQAQQLKSSIEGQVGKRRRSMQDNQVQPRPSTVAKEVVVVIGGVPQDSTYLTQTVEMYDPQREKWASLPDFPQLVSCFSATVLHNFIYVTGGILNSHIVAKTWRFDAIKRVWKEVQPMLKPRAYHSSAVLEDRLYVVGGVRYEMNKMLNIETIECYNATTTTWTAAGRTMFPRKQSRLVLYNSTIVDVGGLQAGDAKVDTMTSYHMVGDMIKPTGEQFVLPHVIQYAQIVVINSVFYIMWEDTKEFIALDAAKRTFRRLPSPKYARRHSGAVVVQNKIYIVGGLIESKPSRIVECFDPDTSAWTIEKDLKEGRAMHGCVKLEMS</sequence>
<evidence type="ECO:0000313" key="5">
    <source>
        <dbReference type="Proteomes" id="UP001374579"/>
    </source>
</evidence>
<dbReference type="AlphaFoldDB" id="A0AAN9B6B9"/>
<feature type="domain" description="BTB" evidence="3">
    <location>
        <begin position="40"/>
        <end position="107"/>
    </location>
</feature>
<proteinExistence type="predicted"/>
<dbReference type="SMART" id="SM00875">
    <property type="entry name" value="BACK"/>
    <property type="match status" value="1"/>
</dbReference>
<name>A0AAN9B6B9_9CAEN</name>
<keyword evidence="1" id="KW-0880">Kelch repeat</keyword>
<dbReference type="Gene3D" id="2.120.10.80">
    <property type="entry name" value="Kelch-type beta propeller"/>
    <property type="match status" value="2"/>
</dbReference>
<protein>
    <recommendedName>
        <fullName evidence="3">BTB domain-containing protein</fullName>
    </recommendedName>
</protein>
<keyword evidence="2" id="KW-0677">Repeat</keyword>
<dbReference type="InterPro" id="IPR017096">
    <property type="entry name" value="BTB-kelch_protein"/>
</dbReference>
<reference evidence="4 5" key="1">
    <citation type="submission" date="2024-02" db="EMBL/GenBank/DDBJ databases">
        <title>Chromosome-scale genome assembly of the rough periwinkle Littorina saxatilis.</title>
        <authorList>
            <person name="De Jode A."/>
            <person name="Faria R."/>
            <person name="Formenti G."/>
            <person name="Sims Y."/>
            <person name="Smith T.P."/>
            <person name="Tracey A."/>
            <person name="Wood J.M.D."/>
            <person name="Zagrodzka Z.B."/>
            <person name="Johannesson K."/>
            <person name="Butlin R.K."/>
            <person name="Leder E.H."/>
        </authorList>
    </citation>
    <scope>NUCLEOTIDE SEQUENCE [LARGE SCALE GENOMIC DNA]</scope>
    <source>
        <strain evidence="4">Snail1</strain>
        <tissue evidence="4">Muscle</tissue>
    </source>
</reference>
<dbReference type="Pfam" id="PF00651">
    <property type="entry name" value="BTB"/>
    <property type="match status" value="1"/>
</dbReference>
<dbReference type="InterPro" id="IPR011705">
    <property type="entry name" value="BACK"/>
</dbReference>
<dbReference type="Proteomes" id="UP001374579">
    <property type="component" value="Unassembled WGS sequence"/>
</dbReference>
<dbReference type="Pfam" id="PF07707">
    <property type="entry name" value="BACK"/>
    <property type="match status" value="1"/>
</dbReference>
<dbReference type="SUPFAM" id="SSF54695">
    <property type="entry name" value="POZ domain"/>
    <property type="match status" value="1"/>
</dbReference>
<comment type="caution">
    <text evidence="4">The sequence shown here is derived from an EMBL/GenBank/DDBJ whole genome shotgun (WGS) entry which is preliminary data.</text>
</comment>
<dbReference type="Pfam" id="PF24681">
    <property type="entry name" value="Kelch_KLHDC2_KLHL20_DRC7"/>
    <property type="match status" value="1"/>
</dbReference>
<evidence type="ECO:0000256" key="2">
    <source>
        <dbReference type="ARBA" id="ARBA00022737"/>
    </source>
</evidence>
<dbReference type="InterPro" id="IPR000210">
    <property type="entry name" value="BTB/POZ_dom"/>
</dbReference>
<evidence type="ECO:0000259" key="3">
    <source>
        <dbReference type="PROSITE" id="PS50097"/>
    </source>
</evidence>
<dbReference type="SMART" id="SM00225">
    <property type="entry name" value="BTB"/>
    <property type="match status" value="1"/>
</dbReference>
<dbReference type="PANTHER" id="PTHR45632">
    <property type="entry name" value="LD33804P"/>
    <property type="match status" value="1"/>
</dbReference>
<dbReference type="PANTHER" id="PTHR45632:SF5">
    <property type="entry name" value="KELCH-LIKE PROTEIN 22"/>
    <property type="match status" value="1"/>
</dbReference>
<dbReference type="EMBL" id="JBAMIC010000011">
    <property type="protein sequence ID" value="KAK7100091.1"/>
    <property type="molecule type" value="Genomic_DNA"/>
</dbReference>
<accession>A0AAN9B6B9</accession>
<dbReference type="InterPro" id="IPR015915">
    <property type="entry name" value="Kelch-typ_b-propeller"/>
</dbReference>
<organism evidence="4 5">
    <name type="scientific">Littorina saxatilis</name>
    <dbReference type="NCBI Taxonomy" id="31220"/>
    <lineage>
        <taxon>Eukaryota</taxon>
        <taxon>Metazoa</taxon>
        <taxon>Spiralia</taxon>
        <taxon>Lophotrochozoa</taxon>
        <taxon>Mollusca</taxon>
        <taxon>Gastropoda</taxon>
        <taxon>Caenogastropoda</taxon>
        <taxon>Littorinimorpha</taxon>
        <taxon>Littorinoidea</taxon>
        <taxon>Littorinidae</taxon>
        <taxon>Littorina</taxon>
    </lineage>
</organism>
<dbReference type="SMART" id="SM00612">
    <property type="entry name" value="Kelch"/>
    <property type="match status" value="4"/>
</dbReference>
<dbReference type="Gene3D" id="1.25.40.420">
    <property type="match status" value="1"/>
</dbReference>
<dbReference type="Gene3D" id="3.30.710.10">
    <property type="entry name" value="Potassium Channel Kv1.1, Chain A"/>
    <property type="match status" value="1"/>
</dbReference>
<dbReference type="SUPFAM" id="SSF117281">
    <property type="entry name" value="Kelch motif"/>
    <property type="match status" value="1"/>
</dbReference>
<dbReference type="PIRSF" id="PIRSF037037">
    <property type="entry name" value="Kelch-like_protein_gigaxonin"/>
    <property type="match status" value="1"/>
</dbReference>
<dbReference type="FunFam" id="1.25.40.420:FF:000001">
    <property type="entry name" value="Kelch-like family member 12"/>
    <property type="match status" value="1"/>
</dbReference>
<dbReference type="InterPro" id="IPR006652">
    <property type="entry name" value="Kelch_1"/>
</dbReference>
<evidence type="ECO:0000313" key="4">
    <source>
        <dbReference type="EMBL" id="KAK7100091.1"/>
    </source>
</evidence>
<keyword evidence="5" id="KW-1185">Reference proteome</keyword>
<dbReference type="PROSITE" id="PS50097">
    <property type="entry name" value="BTB"/>
    <property type="match status" value="1"/>
</dbReference>
<gene>
    <name evidence="4" type="ORF">V1264_023091</name>
</gene>